<dbReference type="Gene3D" id="3.40.640.10">
    <property type="entry name" value="Type I PLP-dependent aspartate aminotransferase-like (Major domain)"/>
    <property type="match status" value="1"/>
</dbReference>
<name>A0A8X7MR86_9BASI</name>
<dbReference type="InterPro" id="IPR000192">
    <property type="entry name" value="Aminotrans_V_dom"/>
</dbReference>
<proteinExistence type="predicted"/>
<dbReference type="PANTHER" id="PTHR43586">
    <property type="entry name" value="CYSTEINE DESULFURASE"/>
    <property type="match status" value="1"/>
</dbReference>
<dbReference type="PANTHER" id="PTHR43586:SF21">
    <property type="entry name" value="PYRIDOXAL PHOSPHATE (PLP)-DEPENDENT ASPARTATE AMINOTRANSFERASE SUPERFAMILY"/>
    <property type="match status" value="1"/>
</dbReference>
<reference evidence="2" key="1">
    <citation type="submission" date="2016-04" db="EMBL/GenBank/DDBJ databases">
        <authorList>
            <person name="Nguyen H.D."/>
            <person name="Samba Siva P."/>
            <person name="Cullis J."/>
            <person name="Levesque C.A."/>
            <person name="Hambleton S."/>
        </authorList>
    </citation>
    <scope>NUCLEOTIDE SEQUENCE</scope>
    <source>
        <strain evidence="2">DAOMC 236426</strain>
    </source>
</reference>
<gene>
    <name evidence="2" type="ORF">A4X06_0g5513</name>
</gene>
<protein>
    <recommendedName>
        <fullName evidence="1">Aminotransferase class V domain-containing protein</fullName>
    </recommendedName>
</protein>
<sequence>MSASVDPIDAVRNAFPAIVKNPDYIFSENAGGCQVLGSVVAKISSYLVDTNVQMADYQLAKAAKARVDAGYAATALYLGHDVSPDEVMFGASATQLVENLSRMIEESIIQQHLWVAGDEIVITEADHETNRGAWKRLAARHGLVIKQWKTSEISPPSVPNPTLGKELHTANLADVVNERTRLVCFTACSNVLGKLVDIPAAVKIIKEKSGGKAWTCVDAVAYAPHRRPKPKDLGVDFMFWSWYKVFGPHIGAMYLSRRAQEQLLTKLNHHFVQHYPGTYPFQPSSQQYELIYSVTAVVEYLVALGSALTSSKISASTLAEAPEVKWVELQGDAPGSKALSQVIDAAYDWIASHEDAMLAVCLHILRKPELKDAIQIVGDVVDGTKTQTPIIAFTIGSLVVRTSLADAYNSILGDSKMGAQRGHMYAYDMIKALGLQVDDGVIRFSLAHYNTTDEARKIVETVAGKLTGADTVPH</sequence>
<accession>A0A8X7MR86</accession>
<dbReference type="Proteomes" id="UP000077684">
    <property type="component" value="Unassembled WGS sequence"/>
</dbReference>
<dbReference type="InterPro" id="IPR015424">
    <property type="entry name" value="PyrdxlP-dep_Trfase"/>
</dbReference>
<dbReference type="Gene3D" id="3.90.1150.10">
    <property type="entry name" value="Aspartate Aminotransferase, domain 1"/>
    <property type="match status" value="1"/>
</dbReference>
<feature type="domain" description="Aminotransferase class V" evidence="1">
    <location>
        <begin position="27"/>
        <end position="305"/>
    </location>
</feature>
<comment type="caution">
    <text evidence="2">The sequence shown here is derived from an EMBL/GenBank/DDBJ whole genome shotgun (WGS) entry which is preliminary data.</text>
</comment>
<reference evidence="2" key="2">
    <citation type="journal article" date="2019" name="IMA Fungus">
        <title>Genome sequencing and comparison of five Tilletia species to identify candidate genes for the detection of regulated species infecting wheat.</title>
        <authorList>
            <person name="Nguyen H.D.T."/>
            <person name="Sultana T."/>
            <person name="Kesanakurti P."/>
            <person name="Hambleton S."/>
        </authorList>
    </citation>
    <scope>NUCLEOTIDE SEQUENCE</scope>
    <source>
        <strain evidence="2">DAOMC 236426</strain>
    </source>
</reference>
<dbReference type="AlphaFoldDB" id="A0A8X7MR86"/>
<dbReference type="InterPro" id="IPR015422">
    <property type="entry name" value="PyrdxlP-dep_Trfase_small"/>
</dbReference>
<organism evidence="2 3">
    <name type="scientific">Tilletia controversa</name>
    <name type="common">dwarf bunt fungus</name>
    <dbReference type="NCBI Taxonomy" id="13291"/>
    <lineage>
        <taxon>Eukaryota</taxon>
        <taxon>Fungi</taxon>
        <taxon>Dikarya</taxon>
        <taxon>Basidiomycota</taxon>
        <taxon>Ustilaginomycotina</taxon>
        <taxon>Exobasidiomycetes</taxon>
        <taxon>Tilletiales</taxon>
        <taxon>Tilletiaceae</taxon>
        <taxon>Tilletia</taxon>
    </lineage>
</organism>
<dbReference type="EMBL" id="LWDE02000686">
    <property type="protein sequence ID" value="KAE8245656.1"/>
    <property type="molecule type" value="Genomic_DNA"/>
</dbReference>
<evidence type="ECO:0000313" key="3">
    <source>
        <dbReference type="Proteomes" id="UP000077684"/>
    </source>
</evidence>
<evidence type="ECO:0000259" key="1">
    <source>
        <dbReference type="Pfam" id="PF00266"/>
    </source>
</evidence>
<keyword evidence="3" id="KW-1185">Reference proteome</keyword>
<dbReference type="InterPro" id="IPR015421">
    <property type="entry name" value="PyrdxlP-dep_Trfase_major"/>
</dbReference>
<dbReference type="SUPFAM" id="SSF53383">
    <property type="entry name" value="PLP-dependent transferases"/>
    <property type="match status" value="1"/>
</dbReference>
<dbReference type="Pfam" id="PF00266">
    <property type="entry name" value="Aminotran_5"/>
    <property type="match status" value="1"/>
</dbReference>
<evidence type="ECO:0000313" key="2">
    <source>
        <dbReference type="EMBL" id="KAE8245656.1"/>
    </source>
</evidence>